<accession>A0A409WKK0</accession>
<feature type="chain" id="PRO_5019122557" evidence="1">
    <location>
        <begin position="17"/>
        <end position="96"/>
    </location>
</feature>
<name>A0A409WKK0_PSICY</name>
<dbReference type="OrthoDB" id="6127264at2759"/>
<dbReference type="PANTHER" id="PTHR35180">
    <property type="entry name" value="PROTEIN CBG06219"/>
    <property type="match status" value="1"/>
</dbReference>
<organism evidence="2 3">
    <name type="scientific">Psilocybe cyanescens</name>
    <dbReference type="NCBI Taxonomy" id="93625"/>
    <lineage>
        <taxon>Eukaryota</taxon>
        <taxon>Fungi</taxon>
        <taxon>Dikarya</taxon>
        <taxon>Basidiomycota</taxon>
        <taxon>Agaricomycotina</taxon>
        <taxon>Agaricomycetes</taxon>
        <taxon>Agaricomycetidae</taxon>
        <taxon>Agaricales</taxon>
        <taxon>Agaricineae</taxon>
        <taxon>Strophariaceae</taxon>
        <taxon>Psilocybe</taxon>
    </lineage>
</organism>
<dbReference type="Proteomes" id="UP000283269">
    <property type="component" value="Unassembled WGS sequence"/>
</dbReference>
<reference evidence="2 3" key="1">
    <citation type="journal article" date="2018" name="Evol. Lett.">
        <title>Horizontal gene cluster transfer increased hallucinogenic mushroom diversity.</title>
        <authorList>
            <person name="Reynolds H.T."/>
            <person name="Vijayakumar V."/>
            <person name="Gluck-Thaler E."/>
            <person name="Korotkin H.B."/>
            <person name="Matheny P.B."/>
            <person name="Slot J.C."/>
        </authorList>
    </citation>
    <scope>NUCLEOTIDE SEQUENCE [LARGE SCALE GENOMIC DNA]</scope>
    <source>
        <strain evidence="2 3">2631</strain>
    </source>
</reference>
<dbReference type="InParanoid" id="A0A409WKK0"/>
<evidence type="ECO:0000256" key="1">
    <source>
        <dbReference type="SAM" id="SignalP"/>
    </source>
</evidence>
<dbReference type="EMBL" id="NHYD01003396">
    <property type="protein sequence ID" value="PPQ78991.1"/>
    <property type="molecule type" value="Genomic_DNA"/>
</dbReference>
<evidence type="ECO:0000313" key="2">
    <source>
        <dbReference type="EMBL" id="PPQ78991.1"/>
    </source>
</evidence>
<keyword evidence="1" id="KW-0732">Signal</keyword>
<sequence>MKFFIVLSVLATVVLASPSEGTAAGLQAAQDGTPPSGCHWEGTAPFCAGSCAQGYTEIDRGACGDGACCATGIKTLCCTKAATAAAKKKIANAKKI</sequence>
<feature type="signal peptide" evidence="1">
    <location>
        <begin position="1"/>
        <end position="16"/>
    </location>
</feature>
<dbReference type="AlphaFoldDB" id="A0A409WKK0"/>
<protein>
    <submittedName>
        <fullName evidence="2">Uncharacterized protein</fullName>
    </submittedName>
</protein>
<evidence type="ECO:0000313" key="3">
    <source>
        <dbReference type="Proteomes" id="UP000283269"/>
    </source>
</evidence>
<gene>
    <name evidence="2" type="ORF">CVT25_002275</name>
</gene>
<comment type="caution">
    <text evidence="2">The sequence shown here is derived from an EMBL/GenBank/DDBJ whole genome shotgun (WGS) entry which is preliminary data.</text>
</comment>
<proteinExistence type="predicted"/>
<keyword evidence="3" id="KW-1185">Reference proteome</keyword>
<dbReference type="PANTHER" id="PTHR35180:SF4">
    <property type="entry name" value="PROTEIN CBG06219"/>
    <property type="match status" value="1"/>
</dbReference>